<protein>
    <recommendedName>
        <fullName evidence="3">Ig-like domain-containing protein</fullName>
    </recommendedName>
</protein>
<dbReference type="InterPro" id="IPR003598">
    <property type="entry name" value="Ig_sub2"/>
</dbReference>
<dbReference type="PANTHER" id="PTHR46013:SF4">
    <property type="entry name" value="B-CELL RECEPTOR CD22-RELATED"/>
    <property type="match status" value="1"/>
</dbReference>
<dbReference type="Pfam" id="PF13927">
    <property type="entry name" value="Ig_3"/>
    <property type="match status" value="3"/>
</dbReference>
<gene>
    <name evidence="4" type="ORF">AALO_G00094890</name>
</gene>
<dbReference type="Pfam" id="PF13895">
    <property type="entry name" value="Ig_2"/>
    <property type="match status" value="1"/>
</dbReference>
<feature type="region of interest" description="Disordered" evidence="1">
    <location>
        <begin position="506"/>
        <end position="545"/>
    </location>
</feature>
<dbReference type="SMART" id="SM00408">
    <property type="entry name" value="IGc2"/>
    <property type="match status" value="4"/>
</dbReference>
<dbReference type="InterPro" id="IPR036179">
    <property type="entry name" value="Ig-like_dom_sf"/>
</dbReference>
<dbReference type="InterPro" id="IPR003599">
    <property type="entry name" value="Ig_sub"/>
</dbReference>
<dbReference type="PROSITE" id="PS50835">
    <property type="entry name" value="IG_LIKE"/>
    <property type="match status" value="4"/>
</dbReference>
<evidence type="ECO:0000313" key="5">
    <source>
        <dbReference type="Proteomes" id="UP000823561"/>
    </source>
</evidence>
<dbReference type="PANTHER" id="PTHR46013">
    <property type="entry name" value="VASCULAR CELL ADHESION MOLECULE 1"/>
    <property type="match status" value="1"/>
</dbReference>
<organism evidence="4 5">
    <name type="scientific">Alosa alosa</name>
    <name type="common">allis shad</name>
    <dbReference type="NCBI Taxonomy" id="278164"/>
    <lineage>
        <taxon>Eukaryota</taxon>
        <taxon>Metazoa</taxon>
        <taxon>Chordata</taxon>
        <taxon>Craniata</taxon>
        <taxon>Vertebrata</taxon>
        <taxon>Euteleostomi</taxon>
        <taxon>Actinopterygii</taxon>
        <taxon>Neopterygii</taxon>
        <taxon>Teleostei</taxon>
        <taxon>Clupei</taxon>
        <taxon>Clupeiformes</taxon>
        <taxon>Clupeoidei</taxon>
        <taxon>Clupeidae</taxon>
        <taxon>Alosa</taxon>
    </lineage>
</organism>
<comment type="caution">
    <text evidence="4">The sequence shown here is derived from an EMBL/GenBank/DDBJ whole genome shotgun (WGS) entry which is preliminary data.</text>
</comment>
<dbReference type="InterPro" id="IPR007110">
    <property type="entry name" value="Ig-like_dom"/>
</dbReference>
<reference evidence="4" key="1">
    <citation type="submission" date="2020-10" db="EMBL/GenBank/DDBJ databases">
        <title>Chromosome-scale genome assembly of the Allis shad, Alosa alosa.</title>
        <authorList>
            <person name="Margot Z."/>
            <person name="Christophe K."/>
            <person name="Cabau C."/>
            <person name="Louis A."/>
            <person name="Berthelot C."/>
            <person name="Parey E."/>
            <person name="Roest Crollius H."/>
            <person name="Montfort J."/>
            <person name="Robinson-Rechavi M."/>
            <person name="Bucao C."/>
            <person name="Bouchez O."/>
            <person name="Gislard M."/>
            <person name="Lluch J."/>
            <person name="Milhes M."/>
            <person name="Lampietro C."/>
            <person name="Lopez Roques C."/>
            <person name="Donnadieu C."/>
            <person name="Braasch I."/>
            <person name="Desvignes T."/>
            <person name="Postlethwait J."/>
            <person name="Bobe J."/>
            <person name="Guiguen Y."/>
        </authorList>
    </citation>
    <scope>NUCLEOTIDE SEQUENCE</scope>
    <source>
        <strain evidence="4">M-15738</strain>
        <tissue evidence="4">Blood</tissue>
    </source>
</reference>
<sequence length="627" mass="68625">MTHYSICAVTGSSVEMPCSFTHQHNPDLIVNKVYWGINAQRGVPLPDLLNKQAYTGRVQYETDMKKTCTLMLSDVRVTDTADYYARIETTTGKEKWQSTKVTLTVKERNITLAVDTSGPAIEGKDVRLHCKSHCNLTQSSKILWKKNGKNVLDPQTNSDLILHNIKIEDEGHYSCSVKDKAYHPSPQVKLNVMYPPKKTSVSLSPAGEIHEGSSVTLTCSSDANPPVESYTWYRTHRTATSTVGSDQIYPLLSISSKHSGHYYCVVKNQYGVGNSTAVHLDVQYAPRTISASVSPSGDIVEGSSVNLTCSSDANPPVQIYTWCKQEKSEQVSESAMSKISAQQVYSISKAHSEHTGYYYCQAKNKHGHSDSTIMHLDVLYPPKGTSASHNHTGDLKEGTSVTLTCSSDANPPVQNYTWYRKTGDKTDNVGSGKTITFTLDTTTAGLYHCKAKNRIASEDSHALKVSLAGSGWQSMAAIAGGAVAFLIVLIVVLAVLMSRRKKNASNSTIVSGSTVRNSQDAADNDYVNVNPATSHPGQSVDSDDQDDVQYASVQFKSSREQEVPIYSTVEEPKLHSQQQVREEVQYAAVNFSRPTAATHTGADTDVYSAVSKPRKKKACRQCTAHQQ</sequence>
<keyword evidence="2" id="KW-0472">Membrane</keyword>
<dbReference type="Proteomes" id="UP000823561">
    <property type="component" value="Chromosome 7"/>
</dbReference>
<dbReference type="AlphaFoldDB" id="A0AAV6GSA5"/>
<feature type="domain" description="Ig-like" evidence="3">
    <location>
        <begin position="286"/>
        <end position="377"/>
    </location>
</feature>
<accession>A0AAV6GSA5</accession>
<keyword evidence="2" id="KW-1133">Transmembrane helix</keyword>
<feature type="transmembrane region" description="Helical" evidence="2">
    <location>
        <begin position="475"/>
        <end position="496"/>
    </location>
</feature>
<dbReference type="CDD" id="cd00096">
    <property type="entry name" value="Ig"/>
    <property type="match status" value="2"/>
</dbReference>
<evidence type="ECO:0000256" key="1">
    <source>
        <dbReference type="SAM" id="MobiDB-lite"/>
    </source>
</evidence>
<name>A0AAV6GSA5_9TELE</name>
<feature type="domain" description="Ig-like" evidence="3">
    <location>
        <begin position="382"/>
        <end position="466"/>
    </location>
</feature>
<keyword evidence="2" id="KW-0812">Transmembrane</keyword>
<dbReference type="Gene3D" id="2.60.40.10">
    <property type="entry name" value="Immunoglobulins"/>
    <property type="match status" value="5"/>
</dbReference>
<evidence type="ECO:0000256" key="2">
    <source>
        <dbReference type="SAM" id="Phobius"/>
    </source>
</evidence>
<proteinExistence type="predicted"/>
<dbReference type="SUPFAM" id="SSF48726">
    <property type="entry name" value="Immunoglobulin"/>
    <property type="match status" value="5"/>
</dbReference>
<feature type="domain" description="Ig-like" evidence="3">
    <location>
        <begin position="196"/>
        <end position="281"/>
    </location>
</feature>
<keyword evidence="5" id="KW-1185">Reference proteome</keyword>
<dbReference type="SMART" id="SM00409">
    <property type="entry name" value="IG"/>
    <property type="match status" value="5"/>
</dbReference>
<dbReference type="InterPro" id="IPR013783">
    <property type="entry name" value="Ig-like_fold"/>
</dbReference>
<evidence type="ECO:0000259" key="3">
    <source>
        <dbReference type="PROSITE" id="PS50835"/>
    </source>
</evidence>
<dbReference type="EMBL" id="JADWDJ010000007">
    <property type="protein sequence ID" value="KAG5278073.1"/>
    <property type="molecule type" value="Genomic_DNA"/>
</dbReference>
<feature type="compositionally biased region" description="Polar residues" evidence="1">
    <location>
        <begin position="506"/>
        <end position="521"/>
    </location>
</feature>
<feature type="domain" description="Ig-like" evidence="3">
    <location>
        <begin position="108"/>
        <end position="191"/>
    </location>
</feature>
<evidence type="ECO:0000313" key="4">
    <source>
        <dbReference type="EMBL" id="KAG5278073.1"/>
    </source>
</evidence>